<proteinExistence type="predicted"/>
<dbReference type="Proteomes" id="UP000261739">
    <property type="component" value="Unassembled WGS sequence"/>
</dbReference>
<organism evidence="1 2">
    <name type="scientific">Corynebacterium nuruki</name>
    <dbReference type="NCBI Taxonomy" id="1032851"/>
    <lineage>
        <taxon>Bacteria</taxon>
        <taxon>Bacillati</taxon>
        <taxon>Actinomycetota</taxon>
        <taxon>Actinomycetes</taxon>
        <taxon>Mycobacteriales</taxon>
        <taxon>Corynebacteriaceae</taxon>
        <taxon>Corynebacterium</taxon>
    </lineage>
</organism>
<reference evidence="1 2" key="1">
    <citation type="journal article" date="2018" name="Nat. Biotechnol.">
        <title>A standardized bacterial taxonomy based on genome phylogeny substantially revises the tree of life.</title>
        <authorList>
            <person name="Parks D.H."/>
            <person name="Chuvochina M."/>
            <person name="Waite D.W."/>
            <person name="Rinke C."/>
            <person name="Skarshewski A."/>
            <person name="Chaumeil P.A."/>
            <person name="Hugenholtz P."/>
        </authorList>
    </citation>
    <scope>NUCLEOTIDE SEQUENCE [LARGE SCALE GENOMIC DNA]</scope>
    <source>
        <strain evidence="1">UBA11247</strain>
    </source>
</reference>
<gene>
    <name evidence="1" type="ORF">DIW82_00140</name>
</gene>
<evidence type="ECO:0000313" key="2">
    <source>
        <dbReference type="Proteomes" id="UP000261739"/>
    </source>
</evidence>
<comment type="caution">
    <text evidence="1">The sequence shown here is derived from an EMBL/GenBank/DDBJ whole genome shotgun (WGS) entry which is preliminary data.</text>
</comment>
<name>A0A3D4SVD6_9CORY</name>
<evidence type="ECO:0000313" key="1">
    <source>
        <dbReference type="EMBL" id="HCT13236.1"/>
    </source>
</evidence>
<dbReference type="EMBL" id="DQID01000001">
    <property type="protein sequence ID" value="HCT13236.1"/>
    <property type="molecule type" value="Genomic_DNA"/>
</dbReference>
<dbReference type="RefSeq" id="WP_273050842.1">
    <property type="nucleotide sequence ID" value="NZ_DAITTW010000010.1"/>
</dbReference>
<dbReference type="AlphaFoldDB" id="A0A3D4SVD6"/>
<sequence>MSFGNTFFLPDDFTDHPGKFCPASELRAREGALMEYMEDGANESAPVPPVLTELADWINLHADTLAEDPDNPPADRFLRLSGDAFPEGRQLYLGVMYSAIDDTCGALQQKAAELGVCMVDDENNVWVNATAGPEDAPAGLRLKDSTAGVTTHVTQDSVRAVLVDDAARNEGTDGFPFIVVEPVEPENSPVPGVQFAQAARLNGDWVVEYRAGHTMHHLDEPVTGIDDVVRYLGEYVDGDVGAFLSHDWATMDLEVQ</sequence>
<dbReference type="STRING" id="863239.GCA_000213935_01542"/>
<protein>
    <submittedName>
        <fullName evidence="1">Uncharacterized protein</fullName>
    </submittedName>
</protein>
<accession>A0A3D4SVD6</accession>